<gene>
    <name evidence="2" type="ORF">GH815_08485</name>
</gene>
<dbReference type="AlphaFoldDB" id="A0A844B5R7"/>
<reference evidence="2 3" key="1">
    <citation type="submission" date="2019-11" db="EMBL/GenBank/DDBJ databases">
        <title>Draft Whole-Genome sequence of the marine photosynthetic bacterium Rhodovulum strictum DSM 11289.</title>
        <authorList>
            <person name="Kyndt J.A."/>
            <person name="Meyer T.E."/>
        </authorList>
    </citation>
    <scope>NUCLEOTIDE SEQUENCE [LARGE SCALE GENOMIC DNA]</scope>
    <source>
        <strain evidence="2 3">DSM 11289</strain>
    </source>
</reference>
<dbReference type="SUPFAM" id="SSF140566">
    <property type="entry name" value="FlgN-like"/>
    <property type="match status" value="1"/>
</dbReference>
<evidence type="ECO:0000256" key="1">
    <source>
        <dbReference type="SAM" id="MobiDB-lite"/>
    </source>
</evidence>
<dbReference type="OrthoDB" id="7869915at2"/>
<evidence type="ECO:0008006" key="4">
    <source>
        <dbReference type="Google" id="ProtNLM"/>
    </source>
</evidence>
<dbReference type="EMBL" id="WJPO01000010">
    <property type="protein sequence ID" value="MRH21030.1"/>
    <property type="molecule type" value="Genomic_DNA"/>
</dbReference>
<dbReference type="Proteomes" id="UP000466730">
    <property type="component" value="Unassembled WGS sequence"/>
</dbReference>
<organism evidence="2 3">
    <name type="scientific">Rhodovulum strictum</name>
    <dbReference type="NCBI Taxonomy" id="58314"/>
    <lineage>
        <taxon>Bacteria</taxon>
        <taxon>Pseudomonadati</taxon>
        <taxon>Pseudomonadota</taxon>
        <taxon>Alphaproteobacteria</taxon>
        <taxon>Rhodobacterales</taxon>
        <taxon>Paracoccaceae</taxon>
        <taxon>Rhodovulum</taxon>
    </lineage>
</organism>
<proteinExistence type="predicted"/>
<feature type="region of interest" description="Disordered" evidence="1">
    <location>
        <begin position="80"/>
        <end position="113"/>
    </location>
</feature>
<name>A0A844B5R7_9RHOB</name>
<protein>
    <recommendedName>
        <fullName evidence="4">FlgN protein</fullName>
    </recommendedName>
</protein>
<feature type="compositionally biased region" description="Polar residues" evidence="1">
    <location>
        <begin position="92"/>
        <end position="113"/>
    </location>
</feature>
<dbReference type="InterPro" id="IPR036679">
    <property type="entry name" value="FlgN-like_sf"/>
</dbReference>
<evidence type="ECO:0000313" key="2">
    <source>
        <dbReference type="EMBL" id="MRH21030.1"/>
    </source>
</evidence>
<dbReference type="RefSeq" id="WP_153748329.1">
    <property type="nucleotide sequence ID" value="NZ_BAAADI010000007.1"/>
</dbReference>
<sequence length="113" mass="12290">MENDALEDLLMRESEALRRADFAALTVIVDEKERLVAELSAEPGADADTDRLARLRALAERNAELLDAVRRGIDSAAEALRRAREPAPPLSTYDQSGQCSPIGATQGSLTRRA</sequence>
<dbReference type="GO" id="GO:0044780">
    <property type="term" value="P:bacterial-type flagellum assembly"/>
    <property type="evidence" value="ECO:0007669"/>
    <property type="project" value="InterPro"/>
</dbReference>
<evidence type="ECO:0000313" key="3">
    <source>
        <dbReference type="Proteomes" id="UP000466730"/>
    </source>
</evidence>
<accession>A0A844B5R7</accession>
<keyword evidence="3" id="KW-1185">Reference proteome</keyword>
<comment type="caution">
    <text evidence="2">The sequence shown here is derived from an EMBL/GenBank/DDBJ whole genome shotgun (WGS) entry which is preliminary data.</text>
</comment>